<evidence type="ECO:0000313" key="2">
    <source>
        <dbReference type="EMBL" id="KAJ4938740.1"/>
    </source>
</evidence>
<name>A0A9Q0JSV6_9MAGN</name>
<keyword evidence="3" id="KW-1185">Reference proteome</keyword>
<gene>
    <name evidence="2" type="ORF">NE237_026732</name>
</gene>
<dbReference type="Proteomes" id="UP001141806">
    <property type="component" value="Unassembled WGS sequence"/>
</dbReference>
<proteinExistence type="predicted"/>
<evidence type="ECO:0000256" key="1">
    <source>
        <dbReference type="SAM" id="MobiDB-lite"/>
    </source>
</evidence>
<sequence length="108" mass="11840">MAVERRSLLVINRRSEEPVSHRRGPALNTVHVKYKTENLGYAEYVKNMITGGILVVSGVNGLCLGPRNTSFLRLSSVSPTRLSSSTRWTRSSSSSSSSGWRIVSKACV</sequence>
<dbReference type="EMBL" id="JAMYWD010002172">
    <property type="protein sequence ID" value="KAJ4938740.1"/>
    <property type="molecule type" value="Genomic_DNA"/>
</dbReference>
<feature type="region of interest" description="Disordered" evidence="1">
    <location>
        <begin position="82"/>
        <end position="108"/>
    </location>
</feature>
<comment type="caution">
    <text evidence="2">The sequence shown here is derived from an EMBL/GenBank/DDBJ whole genome shotgun (WGS) entry which is preliminary data.</text>
</comment>
<reference evidence="2" key="1">
    <citation type="journal article" date="2023" name="Plant J.">
        <title>The genome of the king protea, Protea cynaroides.</title>
        <authorList>
            <person name="Chang J."/>
            <person name="Duong T.A."/>
            <person name="Schoeman C."/>
            <person name="Ma X."/>
            <person name="Roodt D."/>
            <person name="Barker N."/>
            <person name="Li Z."/>
            <person name="Van de Peer Y."/>
            <person name="Mizrachi E."/>
        </authorList>
    </citation>
    <scope>NUCLEOTIDE SEQUENCE</scope>
    <source>
        <tissue evidence="2">Young leaves</tissue>
    </source>
</reference>
<organism evidence="2 3">
    <name type="scientific">Protea cynaroides</name>
    <dbReference type="NCBI Taxonomy" id="273540"/>
    <lineage>
        <taxon>Eukaryota</taxon>
        <taxon>Viridiplantae</taxon>
        <taxon>Streptophyta</taxon>
        <taxon>Embryophyta</taxon>
        <taxon>Tracheophyta</taxon>
        <taxon>Spermatophyta</taxon>
        <taxon>Magnoliopsida</taxon>
        <taxon>Proteales</taxon>
        <taxon>Proteaceae</taxon>
        <taxon>Protea</taxon>
    </lineage>
</organism>
<accession>A0A9Q0JSV6</accession>
<feature type="compositionally biased region" description="Low complexity" evidence="1">
    <location>
        <begin position="82"/>
        <end position="98"/>
    </location>
</feature>
<protein>
    <submittedName>
        <fullName evidence="2">Uncharacterized protein</fullName>
    </submittedName>
</protein>
<dbReference type="AlphaFoldDB" id="A0A9Q0JSV6"/>
<evidence type="ECO:0000313" key="3">
    <source>
        <dbReference type="Proteomes" id="UP001141806"/>
    </source>
</evidence>